<evidence type="ECO:0000256" key="3">
    <source>
        <dbReference type="ARBA" id="ARBA00022723"/>
    </source>
</evidence>
<dbReference type="EMBL" id="JBFOLJ010000005">
    <property type="protein sequence ID" value="KAL2535330.1"/>
    <property type="molecule type" value="Genomic_DNA"/>
</dbReference>
<evidence type="ECO:0000256" key="8">
    <source>
        <dbReference type="PROSITE-ProRule" id="PRU00601"/>
    </source>
</evidence>
<comment type="subcellular location">
    <subcellularLocation>
        <location evidence="1 7">Nucleus</location>
    </subcellularLocation>
</comment>
<dbReference type="PROSITE" id="PS50053">
    <property type="entry name" value="UBIQUITIN_2"/>
    <property type="match status" value="1"/>
</dbReference>
<feature type="domain" description="CCT" evidence="13">
    <location>
        <begin position="712"/>
        <end position="754"/>
    </location>
</feature>
<dbReference type="CDD" id="cd19821">
    <property type="entry name" value="Bbox1_BBX-like"/>
    <property type="match status" value="1"/>
</dbReference>
<dbReference type="Gene3D" id="3.30.40.10">
    <property type="entry name" value="Zinc/RING finger domain, C3HC4 (zinc finger)"/>
    <property type="match status" value="1"/>
</dbReference>
<dbReference type="SMART" id="SM00184">
    <property type="entry name" value="RING"/>
    <property type="match status" value="1"/>
</dbReference>
<dbReference type="CDD" id="cd01814">
    <property type="entry name" value="Ubl_MUBs_plant"/>
    <property type="match status" value="1"/>
</dbReference>
<proteinExistence type="inferred from homology"/>
<dbReference type="InterPro" id="IPR037274">
    <property type="entry name" value="Znf_CHY_sf"/>
</dbReference>
<sequence>MAEGDEQLELKFRIFDGTDIGHGIYSSSMTLSTLKGRLLSEWPQDKSVIPKSVNDMKLIHAGKVLENGKTLAESKIHVGDLPGGVITMHLVVQPPLAQRKTGKNQEEKQNQNSSLSPHPRAAFKASIKPSSSATGHWRPSMEEHDVSAVDPQRKDAEHGGANSSNSISREDFGKSLYGCVHYRRRCKLRAPCCNQIFTCRHCHNEATSALSNPKEHHELVRHEVKQVICAVCDTEQQVSDTCSNCGVKFGEYFCNICKFYDDDTSKEQFHCNDCGICRVGGRENFFHCKKCGSCYSVDLRDNHLCVENSMKNHCPICYEFLFDSTKGTTIMKCGHTMHTECYTEMLSQNQYRCPICSKSMLNMSRTWERLDQEIEATAMPEEYHYEENTGTENQDRMCDFCGETKALLYCRADSAKLCLGCDREVHSTNQLFKKHTRCLLCNKCDSSPVSIYCCTESLVLCQNCDWEKHDNCRLIHDRRPVEGFNGCPSVSELMSILGFEDLGKKKLLGDWDEGGNEGLFSDFLIWETPSILSLDDLIVSSDNSVDAGHSFQAMGVPPLPKNRNAACGKHRQEILSQLREMAKTEPNFDDFVEDLKPHFGLETQVPGGNFPSKDSSSGLEHYVEPALGPFHEGNAFLLCGDSGRVADQDFSSTLFGSHIDLNHLVPDKDSDFGDSPFQANGGQEGQSRVPVTSKPFEAIPKVAARELNSQERDFAISRYKEKRKTRRFDKHIRYESRKVRAESRTRIKGRFARIDR</sequence>
<feature type="domain" description="Ubiquitin-like" evidence="10">
    <location>
        <begin position="8"/>
        <end position="76"/>
    </location>
</feature>
<protein>
    <recommendedName>
        <fullName evidence="18">Zinc finger protein</fullName>
    </recommendedName>
</protein>
<dbReference type="Gene3D" id="3.10.20.90">
    <property type="entry name" value="Phosphatidylinositol 3-kinase Catalytic Subunit, Chain A, domain 1"/>
    <property type="match status" value="1"/>
</dbReference>
<name>A0ABD1VDA2_9LAMI</name>
<dbReference type="Pfam" id="PF00643">
    <property type="entry name" value="zf-B_box"/>
    <property type="match status" value="1"/>
</dbReference>
<comment type="similarity">
    <text evidence="2">Belongs to the CONSTANS family.</text>
</comment>
<evidence type="ECO:0000259" key="11">
    <source>
        <dbReference type="PROSITE" id="PS50089"/>
    </source>
</evidence>
<dbReference type="CDD" id="cd16464">
    <property type="entry name" value="RING-H2_Pirh2-like"/>
    <property type="match status" value="1"/>
</dbReference>
<dbReference type="PROSITE" id="PS51266">
    <property type="entry name" value="ZF_CHY"/>
    <property type="match status" value="1"/>
</dbReference>
<dbReference type="SUPFAM" id="SSF57850">
    <property type="entry name" value="RING/U-box"/>
    <property type="match status" value="1"/>
</dbReference>
<dbReference type="Pfam" id="PF13881">
    <property type="entry name" value="Rad60-SLD_2"/>
    <property type="match status" value="1"/>
</dbReference>
<gene>
    <name evidence="16" type="ORF">Fot_16721</name>
</gene>
<evidence type="ECO:0000313" key="17">
    <source>
        <dbReference type="Proteomes" id="UP001604277"/>
    </source>
</evidence>
<dbReference type="InterPro" id="IPR039540">
    <property type="entry name" value="UBL3-like_ubiquitin_dom"/>
</dbReference>
<dbReference type="PANTHER" id="PTHR21319:SF12">
    <property type="entry name" value="ZINC FINGER (C3HC4-TYPE RING FINGER) FAMILY PROTEIN"/>
    <property type="match status" value="1"/>
</dbReference>
<organism evidence="16 17">
    <name type="scientific">Forsythia ovata</name>
    <dbReference type="NCBI Taxonomy" id="205694"/>
    <lineage>
        <taxon>Eukaryota</taxon>
        <taxon>Viridiplantae</taxon>
        <taxon>Streptophyta</taxon>
        <taxon>Embryophyta</taxon>
        <taxon>Tracheophyta</taxon>
        <taxon>Spermatophyta</taxon>
        <taxon>Magnoliopsida</taxon>
        <taxon>eudicotyledons</taxon>
        <taxon>Gunneridae</taxon>
        <taxon>Pentapetalae</taxon>
        <taxon>asterids</taxon>
        <taxon>lamiids</taxon>
        <taxon>Lamiales</taxon>
        <taxon>Oleaceae</taxon>
        <taxon>Forsythieae</taxon>
        <taxon>Forsythia</taxon>
    </lineage>
</organism>
<dbReference type="GO" id="GO:0008270">
    <property type="term" value="F:zinc ion binding"/>
    <property type="evidence" value="ECO:0007669"/>
    <property type="project" value="UniProtKB-KW"/>
</dbReference>
<evidence type="ECO:0000256" key="4">
    <source>
        <dbReference type="ARBA" id="ARBA00022771"/>
    </source>
</evidence>
<feature type="domain" description="B box-type" evidence="12">
    <location>
        <begin position="393"/>
        <end position="440"/>
    </location>
</feature>
<dbReference type="SUPFAM" id="SSF54236">
    <property type="entry name" value="Ubiquitin-like"/>
    <property type="match status" value="1"/>
</dbReference>
<feature type="compositionally biased region" description="Polar residues" evidence="9">
    <location>
        <begin position="677"/>
        <end position="690"/>
    </location>
</feature>
<dbReference type="InterPro" id="IPR029071">
    <property type="entry name" value="Ubiquitin-like_domsf"/>
</dbReference>
<evidence type="ECO:0000259" key="12">
    <source>
        <dbReference type="PROSITE" id="PS50119"/>
    </source>
</evidence>
<dbReference type="InterPro" id="IPR010402">
    <property type="entry name" value="CCT_domain"/>
</dbReference>
<feature type="domain" description="RING-type" evidence="11">
    <location>
        <begin position="314"/>
        <end position="357"/>
    </location>
</feature>
<dbReference type="SUPFAM" id="SSF161245">
    <property type="entry name" value="Zinc hairpin stack"/>
    <property type="match status" value="1"/>
</dbReference>
<dbReference type="PANTHER" id="PTHR21319">
    <property type="entry name" value="RING FINGER AND CHY ZINC FINGER DOMAIN-CONTAINING PROTEIN 1"/>
    <property type="match status" value="1"/>
</dbReference>
<dbReference type="SUPFAM" id="SSF161219">
    <property type="entry name" value="CHY zinc finger-like"/>
    <property type="match status" value="1"/>
</dbReference>
<dbReference type="SMART" id="SM00336">
    <property type="entry name" value="BBOX"/>
    <property type="match status" value="2"/>
</dbReference>
<dbReference type="InterPro" id="IPR037275">
    <property type="entry name" value="Znf_CTCHY_sf"/>
</dbReference>
<dbReference type="PROSITE" id="PS50089">
    <property type="entry name" value="ZF_RING_2"/>
    <property type="match status" value="1"/>
</dbReference>
<dbReference type="InterPro" id="IPR000626">
    <property type="entry name" value="Ubiquitin-like_dom"/>
</dbReference>
<dbReference type="GO" id="GO:0005634">
    <property type="term" value="C:nucleus"/>
    <property type="evidence" value="ECO:0007669"/>
    <property type="project" value="UniProtKB-SubCell"/>
</dbReference>
<feature type="compositionally biased region" description="Basic and acidic residues" evidence="9">
    <location>
        <begin position="139"/>
        <end position="158"/>
    </location>
</feature>
<evidence type="ECO:0000256" key="2">
    <source>
        <dbReference type="ARBA" id="ARBA00010024"/>
    </source>
</evidence>
<keyword evidence="3" id="KW-0479">Metal-binding</keyword>
<feature type="domain" description="CHY-type" evidence="14">
    <location>
        <begin position="172"/>
        <end position="247"/>
    </location>
</feature>
<dbReference type="InterPro" id="IPR049808">
    <property type="entry name" value="CONSTANS-like_Bbox1"/>
</dbReference>
<keyword evidence="5" id="KW-0862">Zinc</keyword>
<evidence type="ECO:0000256" key="5">
    <source>
        <dbReference type="ARBA" id="ARBA00022833"/>
    </source>
</evidence>
<dbReference type="InterPro" id="IPR000315">
    <property type="entry name" value="Znf_B-box"/>
</dbReference>
<keyword evidence="4 8" id="KW-0863">Zinc-finger</keyword>
<keyword evidence="17" id="KW-1185">Reference proteome</keyword>
<feature type="region of interest" description="Disordered" evidence="9">
    <location>
        <begin position="98"/>
        <end position="167"/>
    </location>
</feature>
<evidence type="ECO:0000256" key="1">
    <source>
        <dbReference type="ARBA" id="ARBA00004123"/>
    </source>
</evidence>
<dbReference type="PROSITE" id="PS51270">
    <property type="entry name" value="ZF_CTCHY"/>
    <property type="match status" value="1"/>
</dbReference>
<dbReference type="Pfam" id="PF06203">
    <property type="entry name" value="CCT"/>
    <property type="match status" value="1"/>
</dbReference>
<dbReference type="InterPro" id="IPR008913">
    <property type="entry name" value="Znf_CHY"/>
</dbReference>
<feature type="domain" description="CTCHY-type" evidence="15">
    <location>
        <begin position="249"/>
        <end position="313"/>
    </location>
</feature>
<dbReference type="Proteomes" id="UP001604277">
    <property type="component" value="Unassembled WGS sequence"/>
</dbReference>
<evidence type="ECO:0000259" key="15">
    <source>
        <dbReference type="PROSITE" id="PS51270"/>
    </source>
</evidence>
<evidence type="ECO:0000313" key="16">
    <source>
        <dbReference type="EMBL" id="KAL2535330.1"/>
    </source>
</evidence>
<dbReference type="PROSITE" id="PS50119">
    <property type="entry name" value="ZF_BBOX"/>
    <property type="match status" value="2"/>
</dbReference>
<dbReference type="Pfam" id="PF13639">
    <property type="entry name" value="zf-RING_2"/>
    <property type="match status" value="1"/>
</dbReference>
<dbReference type="InterPro" id="IPR017921">
    <property type="entry name" value="Znf_CTCHY"/>
</dbReference>
<feature type="region of interest" description="Disordered" evidence="9">
    <location>
        <begin position="670"/>
        <end position="690"/>
    </location>
</feature>
<dbReference type="PROSITE" id="PS51017">
    <property type="entry name" value="CCT"/>
    <property type="match status" value="1"/>
</dbReference>
<evidence type="ECO:0000256" key="6">
    <source>
        <dbReference type="ARBA" id="ARBA00023242"/>
    </source>
</evidence>
<dbReference type="InterPro" id="IPR013083">
    <property type="entry name" value="Znf_RING/FYVE/PHD"/>
</dbReference>
<evidence type="ECO:0000259" key="13">
    <source>
        <dbReference type="PROSITE" id="PS51017"/>
    </source>
</evidence>
<keyword evidence="6 7" id="KW-0539">Nucleus</keyword>
<dbReference type="AlphaFoldDB" id="A0ABD1VDA2"/>
<evidence type="ECO:0008006" key="18">
    <source>
        <dbReference type="Google" id="ProtNLM"/>
    </source>
</evidence>
<evidence type="ECO:0000256" key="7">
    <source>
        <dbReference type="PROSITE-ProRule" id="PRU00357"/>
    </source>
</evidence>
<evidence type="ECO:0000259" key="14">
    <source>
        <dbReference type="PROSITE" id="PS51266"/>
    </source>
</evidence>
<evidence type="ECO:0000256" key="9">
    <source>
        <dbReference type="SAM" id="MobiDB-lite"/>
    </source>
</evidence>
<dbReference type="InterPro" id="IPR001841">
    <property type="entry name" value="Znf_RING"/>
</dbReference>
<evidence type="ECO:0000259" key="10">
    <source>
        <dbReference type="PROSITE" id="PS50053"/>
    </source>
</evidence>
<comment type="caution">
    <text evidence="16">The sequence shown here is derived from an EMBL/GenBank/DDBJ whole genome shotgun (WGS) entry which is preliminary data.</text>
</comment>
<accession>A0ABD1VDA2</accession>
<dbReference type="Pfam" id="PF05495">
    <property type="entry name" value="zf-CHY"/>
    <property type="match status" value="1"/>
</dbReference>
<reference evidence="17" key="1">
    <citation type="submission" date="2024-07" db="EMBL/GenBank/DDBJ databases">
        <title>Two chromosome-level genome assemblies of Korean endemic species Abeliophyllum distichum and Forsythia ovata (Oleaceae).</title>
        <authorList>
            <person name="Jang H."/>
        </authorList>
    </citation>
    <scope>NUCLEOTIDE SEQUENCE [LARGE SCALE GENOMIC DNA]</scope>
</reference>
<feature type="domain" description="B box-type" evidence="12">
    <location>
        <begin position="436"/>
        <end position="481"/>
    </location>
</feature>